<evidence type="ECO:0000313" key="2">
    <source>
        <dbReference type="Proteomes" id="UP001633002"/>
    </source>
</evidence>
<dbReference type="EMBL" id="JBJQOH010000007">
    <property type="protein sequence ID" value="KAL3678972.1"/>
    <property type="molecule type" value="Genomic_DNA"/>
</dbReference>
<evidence type="ECO:0000313" key="1">
    <source>
        <dbReference type="EMBL" id="KAL3678972.1"/>
    </source>
</evidence>
<protein>
    <submittedName>
        <fullName evidence="1">Uncharacterized protein</fullName>
    </submittedName>
</protein>
<dbReference type="AlphaFoldDB" id="A0ABD3GKC3"/>
<name>A0ABD3GKC3_9MARC</name>
<comment type="caution">
    <text evidence="1">The sequence shown here is derived from an EMBL/GenBank/DDBJ whole genome shotgun (WGS) entry which is preliminary data.</text>
</comment>
<sequence length="222" mass="24249">MIQIFHYDPGICLEGDGASLFSFRSFSCSVPIPSAADNATAGDVTITVPYFLSTVTRNLRMKLTALSYDTFHPCDIHFKVVLIPWCIHLAERGWMHQGVPVGFRGATSIKLPLSQASSLVTISQASPMLLLLLMSVNHLLPFSHRSLSLFADQLVTCCLAPVRPNGERISRLHRASAAQPRTGLLSLGGGFSFTATVRGPMVKVRIDRIETKRLGGGVEEER</sequence>
<accession>A0ABD3GKC3</accession>
<gene>
    <name evidence="1" type="ORF">R1sor_021928</name>
</gene>
<organism evidence="1 2">
    <name type="scientific">Riccia sorocarpa</name>
    <dbReference type="NCBI Taxonomy" id="122646"/>
    <lineage>
        <taxon>Eukaryota</taxon>
        <taxon>Viridiplantae</taxon>
        <taxon>Streptophyta</taxon>
        <taxon>Embryophyta</taxon>
        <taxon>Marchantiophyta</taxon>
        <taxon>Marchantiopsida</taxon>
        <taxon>Marchantiidae</taxon>
        <taxon>Marchantiales</taxon>
        <taxon>Ricciaceae</taxon>
        <taxon>Riccia</taxon>
    </lineage>
</organism>
<dbReference type="Proteomes" id="UP001633002">
    <property type="component" value="Unassembled WGS sequence"/>
</dbReference>
<reference evidence="1 2" key="1">
    <citation type="submission" date="2024-09" db="EMBL/GenBank/DDBJ databases">
        <title>Chromosome-scale assembly of Riccia sorocarpa.</title>
        <authorList>
            <person name="Paukszto L."/>
        </authorList>
    </citation>
    <scope>NUCLEOTIDE SEQUENCE [LARGE SCALE GENOMIC DNA]</scope>
    <source>
        <strain evidence="1">LP-2024</strain>
        <tissue evidence="1">Aerial parts of the thallus</tissue>
    </source>
</reference>
<keyword evidence="2" id="KW-1185">Reference proteome</keyword>
<proteinExistence type="predicted"/>